<protein>
    <submittedName>
        <fullName evidence="1">Uncharacterized protein</fullName>
    </submittedName>
</protein>
<gene>
    <name evidence="1" type="ORF">KIPB_017290</name>
</gene>
<dbReference type="EMBL" id="BDIP01011406">
    <property type="protein sequence ID" value="GCA65514.1"/>
    <property type="molecule type" value="Genomic_DNA"/>
</dbReference>
<evidence type="ECO:0000313" key="2">
    <source>
        <dbReference type="Proteomes" id="UP000265618"/>
    </source>
</evidence>
<feature type="non-terminal residue" evidence="1">
    <location>
        <position position="1"/>
    </location>
</feature>
<comment type="caution">
    <text evidence="1">The sequence shown here is derived from an EMBL/GenBank/DDBJ whole genome shotgun (WGS) entry which is preliminary data.</text>
</comment>
<sequence>ALRTVGDSIREGATGFLNTQYKYKV</sequence>
<proteinExistence type="predicted"/>
<keyword evidence="2" id="KW-1185">Reference proteome</keyword>
<organism evidence="1 2">
    <name type="scientific">Kipferlia bialata</name>
    <dbReference type="NCBI Taxonomy" id="797122"/>
    <lineage>
        <taxon>Eukaryota</taxon>
        <taxon>Metamonada</taxon>
        <taxon>Carpediemonas-like organisms</taxon>
        <taxon>Kipferlia</taxon>
    </lineage>
</organism>
<dbReference type="Proteomes" id="UP000265618">
    <property type="component" value="Unassembled WGS sequence"/>
</dbReference>
<evidence type="ECO:0000313" key="1">
    <source>
        <dbReference type="EMBL" id="GCA65514.1"/>
    </source>
</evidence>
<dbReference type="AlphaFoldDB" id="A0A391NWK9"/>
<reference evidence="1 2" key="1">
    <citation type="journal article" date="2018" name="PLoS ONE">
        <title>The draft genome of Kipferlia bialata reveals reductive genome evolution in fornicate parasites.</title>
        <authorList>
            <person name="Tanifuji G."/>
            <person name="Takabayashi S."/>
            <person name="Kume K."/>
            <person name="Takagi M."/>
            <person name="Nakayama T."/>
            <person name="Kamikawa R."/>
            <person name="Inagaki Y."/>
            <person name="Hashimoto T."/>
        </authorList>
    </citation>
    <scope>NUCLEOTIDE SEQUENCE [LARGE SCALE GENOMIC DNA]</scope>
    <source>
        <strain evidence="1">NY0173</strain>
    </source>
</reference>
<name>A0A391NWK9_9EUKA</name>
<accession>A0A391NWK9</accession>